<gene>
    <name evidence="1" type="ORF">Csa_7G374610</name>
</gene>
<evidence type="ECO:0000313" key="1">
    <source>
        <dbReference type="EMBL" id="KGN44718.1"/>
    </source>
</evidence>
<reference evidence="1 2" key="1">
    <citation type="journal article" date="2009" name="Nat. Genet.">
        <title>The genome of the cucumber, Cucumis sativus L.</title>
        <authorList>
            <person name="Huang S."/>
            <person name="Li R."/>
            <person name="Zhang Z."/>
            <person name="Li L."/>
            <person name="Gu X."/>
            <person name="Fan W."/>
            <person name="Lucas W.J."/>
            <person name="Wang X."/>
            <person name="Xie B."/>
            <person name="Ni P."/>
            <person name="Ren Y."/>
            <person name="Zhu H."/>
            <person name="Li J."/>
            <person name="Lin K."/>
            <person name="Jin W."/>
            <person name="Fei Z."/>
            <person name="Li G."/>
            <person name="Staub J."/>
            <person name="Kilian A."/>
            <person name="van der Vossen E.A."/>
            <person name="Wu Y."/>
            <person name="Guo J."/>
            <person name="He J."/>
            <person name="Jia Z."/>
            <person name="Ren Y."/>
            <person name="Tian G."/>
            <person name="Lu Y."/>
            <person name="Ruan J."/>
            <person name="Qian W."/>
            <person name="Wang M."/>
            <person name="Huang Q."/>
            <person name="Li B."/>
            <person name="Xuan Z."/>
            <person name="Cao J."/>
            <person name="Asan"/>
            <person name="Wu Z."/>
            <person name="Zhang J."/>
            <person name="Cai Q."/>
            <person name="Bai Y."/>
            <person name="Zhao B."/>
            <person name="Han Y."/>
            <person name="Li Y."/>
            <person name="Li X."/>
            <person name="Wang S."/>
            <person name="Shi Q."/>
            <person name="Liu S."/>
            <person name="Cho W.K."/>
            <person name="Kim J.Y."/>
            <person name="Xu Y."/>
            <person name="Heller-Uszynska K."/>
            <person name="Miao H."/>
            <person name="Cheng Z."/>
            <person name="Zhang S."/>
            <person name="Wu J."/>
            <person name="Yang Y."/>
            <person name="Kang H."/>
            <person name="Li M."/>
            <person name="Liang H."/>
            <person name="Ren X."/>
            <person name="Shi Z."/>
            <person name="Wen M."/>
            <person name="Jian M."/>
            <person name="Yang H."/>
            <person name="Zhang G."/>
            <person name="Yang Z."/>
            <person name="Chen R."/>
            <person name="Liu S."/>
            <person name="Li J."/>
            <person name="Ma L."/>
            <person name="Liu H."/>
            <person name="Zhou Y."/>
            <person name="Zhao J."/>
            <person name="Fang X."/>
            <person name="Li G."/>
            <person name="Fang L."/>
            <person name="Li Y."/>
            <person name="Liu D."/>
            <person name="Zheng H."/>
            <person name="Zhang Y."/>
            <person name="Qin N."/>
            <person name="Li Z."/>
            <person name="Yang G."/>
            <person name="Yang S."/>
            <person name="Bolund L."/>
            <person name="Kristiansen K."/>
            <person name="Zheng H."/>
            <person name="Li S."/>
            <person name="Zhang X."/>
            <person name="Yang H."/>
            <person name="Wang J."/>
            <person name="Sun R."/>
            <person name="Zhang B."/>
            <person name="Jiang S."/>
            <person name="Wang J."/>
            <person name="Du Y."/>
            <person name="Li S."/>
        </authorList>
    </citation>
    <scope>NUCLEOTIDE SEQUENCE [LARGE SCALE GENOMIC DNA]</scope>
    <source>
        <strain evidence="2">cv. 9930</strain>
    </source>
</reference>
<keyword evidence="2" id="KW-1185">Reference proteome</keyword>
<name>A0A0A0K5E9_CUCSA</name>
<accession>A0A0A0K5E9</accession>
<organism evidence="1 2">
    <name type="scientific">Cucumis sativus</name>
    <name type="common">Cucumber</name>
    <dbReference type="NCBI Taxonomy" id="3659"/>
    <lineage>
        <taxon>Eukaryota</taxon>
        <taxon>Viridiplantae</taxon>
        <taxon>Streptophyta</taxon>
        <taxon>Embryophyta</taxon>
        <taxon>Tracheophyta</taxon>
        <taxon>Spermatophyta</taxon>
        <taxon>Magnoliopsida</taxon>
        <taxon>eudicotyledons</taxon>
        <taxon>Gunneridae</taxon>
        <taxon>Pentapetalae</taxon>
        <taxon>rosids</taxon>
        <taxon>fabids</taxon>
        <taxon>Cucurbitales</taxon>
        <taxon>Cucurbitaceae</taxon>
        <taxon>Benincaseae</taxon>
        <taxon>Cucumis</taxon>
    </lineage>
</organism>
<reference evidence="1 2" key="3">
    <citation type="journal article" date="2010" name="BMC Genomics">
        <title>Transcriptome sequencing and comparative analysis of cucumber flowers with different sex types.</title>
        <authorList>
            <person name="Guo S."/>
            <person name="Zheng Y."/>
            <person name="Joung J.G."/>
            <person name="Liu S."/>
            <person name="Zhang Z."/>
            <person name="Crasta O.R."/>
            <person name="Sobral B.W."/>
            <person name="Xu Y."/>
            <person name="Huang S."/>
            <person name="Fei Z."/>
        </authorList>
    </citation>
    <scope>NUCLEOTIDE SEQUENCE [LARGE SCALE GENOMIC DNA]</scope>
    <source>
        <strain evidence="2">cv. 9930</strain>
    </source>
</reference>
<sequence length="89" mass="10132">MGDLISQWKYPNRKSKFSFLTGIGSSIQPKFYSKPCNIKILQHHSSEILAFGFSGPFIAANALCPRTDINQPNVLWQFLRLRNEIDSSD</sequence>
<proteinExistence type="predicted"/>
<evidence type="ECO:0000313" key="2">
    <source>
        <dbReference type="Proteomes" id="UP000029981"/>
    </source>
</evidence>
<reference evidence="1 2" key="2">
    <citation type="journal article" date="2009" name="PLoS ONE">
        <title>An integrated genetic and cytogenetic map of the cucumber genome.</title>
        <authorList>
            <person name="Ren Y."/>
            <person name="Zhang Z."/>
            <person name="Liu J."/>
            <person name="Staub J.E."/>
            <person name="Han Y."/>
            <person name="Cheng Z."/>
            <person name="Li X."/>
            <person name="Lu J."/>
            <person name="Miao H."/>
            <person name="Kang H."/>
            <person name="Xie B."/>
            <person name="Gu X."/>
            <person name="Wang X."/>
            <person name="Du Y."/>
            <person name="Jin W."/>
            <person name="Huang S."/>
        </authorList>
    </citation>
    <scope>NUCLEOTIDE SEQUENCE [LARGE SCALE GENOMIC DNA]</scope>
    <source>
        <strain evidence="2">cv. 9930</strain>
    </source>
</reference>
<dbReference type="EMBL" id="CM002928">
    <property type="protein sequence ID" value="KGN44718.1"/>
    <property type="molecule type" value="Genomic_DNA"/>
</dbReference>
<dbReference type="AlphaFoldDB" id="A0A0A0K5E9"/>
<reference evidence="1 2" key="4">
    <citation type="journal article" date="2011" name="BMC Genomics">
        <title>RNA-Seq improves annotation of protein-coding genes in the cucumber genome.</title>
        <authorList>
            <person name="Li Z."/>
            <person name="Zhang Z."/>
            <person name="Yan P."/>
            <person name="Huang S."/>
            <person name="Fei Z."/>
            <person name="Lin K."/>
        </authorList>
    </citation>
    <scope>NUCLEOTIDE SEQUENCE [LARGE SCALE GENOMIC DNA]</scope>
    <source>
        <strain evidence="2">cv. 9930</strain>
    </source>
</reference>
<dbReference type="Gramene" id="KGN44718">
    <property type="protein sequence ID" value="KGN44718"/>
    <property type="gene ID" value="Csa_7G374610"/>
</dbReference>
<protein>
    <submittedName>
        <fullName evidence="1">Uncharacterized protein</fullName>
    </submittedName>
</protein>
<dbReference type="Proteomes" id="UP000029981">
    <property type="component" value="Chromosome 7"/>
</dbReference>